<feature type="domain" description="ATPase AAA-type core" evidence="2">
    <location>
        <begin position="363"/>
        <end position="486"/>
    </location>
</feature>
<protein>
    <submittedName>
        <fullName evidence="3">SMC domain-containing protein</fullName>
    </submittedName>
</protein>
<dbReference type="GO" id="GO:0005524">
    <property type="term" value="F:ATP binding"/>
    <property type="evidence" value="ECO:0007669"/>
    <property type="project" value="InterPro"/>
</dbReference>
<evidence type="ECO:0000259" key="1">
    <source>
        <dbReference type="Pfam" id="PF04851"/>
    </source>
</evidence>
<gene>
    <name evidence="3" type="ORF">ALQ37_01924</name>
</gene>
<dbReference type="EMBL" id="RBPX01000134">
    <property type="protein sequence ID" value="RMO67200.1"/>
    <property type="molecule type" value="Genomic_DNA"/>
</dbReference>
<proteinExistence type="predicted"/>
<dbReference type="Pfam" id="PF13304">
    <property type="entry name" value="AAA_21"/>
    <property type="match status" value="1"/>
</dbReference>
<dbReference type="CDD" id="cd00267">
    <property type="entry name" value="ABC_ATPase"/>
    <property type="match status" value="1"/>
</dbReference>
<dbReference type="Proteomes" id="UP000274541">
    <property type="component" value="Unassembled WGS sequence"/>
</dbReference>
<feature type="domain" description="Helicase/UvrB N-terminal" evidence="1">
    <location>
        <begin position="170"/>
        <end position="241"/>
    </location>
</feature>
<accession>A0A0Q0FFA9</accession>
<evidence type="ECO:0000313" key="3">
    <source>
        <dbReference type="EMBL" id="RMO67200.1"/>
    </source>
</evidence>
<dbReference type="GO" id="GO:0016887">
    <property type="term" value="F:ATP hydrolysis activity"/>
    <property type="evidence" value="ECO:0007669"/>
    <property type="project" value="InterPro"/>
</dbReference>
<dbReference type="InterPro" id="IPR006935">
    <property type="entry name" value="Helicase/UvrB_N"/>
</dbReference>
<dbReference type="InterPro" id="IPR050742">
    <property type="entry name" value="Helicase_Restrict-Modif_Enz"/>
</dbReference>
<organism evidence="3 4">
    <name type="scientific">Pseudomonas syringae pv. aptata</name>
    <dbReference type="NCBI Taxonomy" id="83167"/>
    <lineage>
        <taxon>Bacteria</taxon>
        <taxon>Pseudomonadati</taxon>
        <taxon>Pseudomonadota</taxon>
        <taxon>Gammaproteobacteria</taxon>
        <taxon>Pseudomonadales</taxon>
        <taxon>Pseudomonadaceae</taxon>
        <taxon>Pseudomonas</taxon>
        <taxon>Pseudomonas syringae</taxon>
    </lineage>
</organism>
<dbReference type="Pfam" id="PF04851">
    <property type="entry name" value="ResIII"/>
    <property type="match status" value="1"/>
</dbReference>
<reference evidence="3 4" key="1">
    <citation type="submission" date="2018-08" db="EMBL/GenBank/DDBJ databases">
        <title>Recombination of ecologically and evolutionarily significant loci maintains genetic cohesion in the Pseudomonas syringae species complex.</title>
        <authorList>
            <person name="Dillon M."/>
            <person name="Thakur S."/>
            <person name="Almeida R.N.D."/>
            <person name="Weir B.S."/>
            <person name="Guttman D.S."/>
        </authorList>
    </citation>
    <scope>NUCLEOTIDE SEQUENCE [LARGE SCALE GENOMIC DNA]</scope>
    <source>
        <strain evidence="3 4">ICMP 4388</strain>
    </source>
</reference>
<dbReference type="InterPro" id="IPR027417">
    <property type="entry name" value="P-loop_NTPase"/>
</dbReference>
<dbReference type="GO" id="GO:0003677">
    <property type="term" value="F:DNA binding"/>
    <property type="evidence" value="ECO:0007669"/>
    <property type="project" value="InterPro"/>
</dbReference>
<sequence length="645" mass="73059">MVQFNSAEFAGISIMTPELKARQQIDPKLEKAGWVIQDMKELNLSAGVGVAVRECPTDTGPADYMLFVNRVAVGVIEAKKDSAGENLTVTEIQTERYATSSLKWRKDDTPLRFLFEATGQIIRFTDNADPVPRSREIFNFFKPEALATWLAQPETLRRRLAEQMPALPELNLRDCQISAVTGLEQSLALNKPRALVHMATGAGKTFTAITSVYRLLKFGGAKRILFLVDMYEVFSPYLESYDSKLRNGIDPGLKRLFYAMPVHSQFVLLAFMIQQSDVVRAFLDDHLGIDPDDGIESVLFVLRQPPWKSKAPDGDPRFWNARGVVRDFLSRLHDIALAPIEISRQVSTSIWNKTKLQFKYLYVKDIAALRRLVGNQAPAQFFRDLESTYVSELIEEVRIRIRLKKNDGSVTFRELSEGEQQLLTVLGLLRFTAEDESLFLLDEPDTHLNPRWSVDYISYLKQFIANGTKQEETSHILLTTHNPLAVAELDREQVQILRMSKQEGQRQILACYPEVAPRGMGYAAIVTSDMFGIASSMDASTQLQLEKQRALGAKPDLSVTEQGALDEINDDLNRLGFRFFHPDDEFSRYLRLRNEALKARFGVIDPLDLAEKAVTMTRQEREDLATDLITKLVEDENEELGGPSR</sequence>
<dbReference type="PANTHER" id="PTHR47396:SF1">
    <property type="entry name" value="ATP-DEPENDENT HELICASE IRC3-RELATED"/>
    <property type="match status" value="1"/>
</dbReference>
<dbReference type="SUPFAM" id="SSF52540">
    <property type="entry name" value="P-loop containing nucleoside triphosphate hydrolases"/>
    <property type="match status" value="2"/>
</dbReference>
<comment type="caution">
    <text evidence="3">The sequence shown here is derived from an EMBL/GenBank/DDBJ whole genome shotgun (WGS) entry which is preliminary data.</text>
</comment>
<dbReference type="AlphaFoldDB" id="A0A0Q0FFA9"/>
<name>A0A0Q0FFA9_PSEAP</name>
<evidence type="ECO:0000259" key="2">
    <source>
        <dbReference type="Pfam" id="PF13304"/>
    </source>
</evidence>
<dbReference type="Gene3D" id="3.90.1570.30">
    <property type="match status" value="1"/>
</dbReference>
<dbReference type="InterPro" id="IPR003959">
    <property type="entry name" value="ATPase_AAA_core"/>
</dbReference>
<evidence type="ECO:0000313" key="4">
    <source>
        <dbReference type="Proteomes" id="UP000274541"/>
    </source>
</evidence>
<dbReference type="GO" id="GO:0005829">
    <property type="term" value="C:cytosol"/>
    <property type="evidence" value="ECO:0007669"/>
    <property type="project" value="TreeGrafter"/>
</dbReference>
<dbReference type="Gene3D" id="3.40.50.300">
    <property type="entry name" value="P-loop containing nucleotide triphosphate hydrolases"/>
    <property type="match status" value="2"/>
</dbReference>
<dbReference type="PANTHER" id="PTHR47396">
    <property type="entry name" value="TYPE I RESTRICTION ENZYME ECOKI R PROTEIN"/>
    <property type="match status" value="1"/>
</dbReference>